<evidence type="ECO:0000313" key="1">
    <source>
        <dbReference type="EMBL" id="KAK0612365.1"/>
    </source>
</evidence>
<dbReference type="Proteomes" id="UP001174934">
    <property type="component" value="Unassembled WGS sequence"/>
</dbReference>
<protein>
    <submittedName>
        <fullName evidence="1">Uncharacterized protein</fullName>
    </submittedName>
</protein>
<sequence>MVPMLILRLEPLIQLLLLFFLLPSVVKLLQLWGSFRFDPVIVLADGPGRHGSGHGSGHHLVEIGVGVGVGVEFEYDSAWLGSSYASRALLSTGSNGAKSRRTVCLKHRVPNACSATTRD</sequence>
<evidence type="ECO:0000313" key="2">
    <source>
        <dbReference type="Proteomes" id="UP001174934"/>
    </source>
</evidence>
<accession>A0AA39U5T1</accession>
<organism evidence="1 2">
    <name type="scientific">Bombardia bombarda</name>
    <dbReference type="NCBI Taxonomy" id="252184"/>
    <lineage>
        <taxon>Eukaryota</taxon>
        <taxon>Fungi</taxon>
        <taxon>Dikarya</taxon>
        <taxon>Ascomycota</taxon>
        <taxon>Pezizomycotina</taxon>
        <taxon>Sordariomycetes</taxon>
        <taxon>Sordariomycetidae</taxon>
        <taxon>Sordariales</taxon>
        <taxon>Lasiosphaeriaceae</taxon>
        <taxon>Bombardia</taxon>
    </lineage>
</organism>
<proteinExistence type="predicted"/>
<name>A0AA39U5T1_9PEZI</name>
<dbReference type="AlphaFoldDB" id="A0AA39U5T1"/>
<reference evidence="1" key="1">
    <citation type="submission" date="2023-06" db="EMBL/GenBank/DDBJ databases">
        <title>Genome-scale phylogeny and comparative genomics of the fungal order Sordariales.</title>
        <authorList>
            <consortium name="Lawrence Berkeley National Laboratory"/>
            <person name="Hensen N."/>
            <person name="Bonometti L."/>
            <person name="Westerberg I."/>
            <person name="Brannstrom I.O."/>
            <person name="Guillou S."/>
            <person name="Cros-Aarteil S."/>
            <person name="Calhoun S."/>
            <person name="Haridas S."/>
            <person name="Kuo A."/>
            <person name="Mondo S."/>
            <person name="Pangilinan J."/>
            <person name="Riley R."/>
            <person name="LaButti K."/>
            <person name="Andreopoulos B."/>
            <person name="Lipzen A."/>
            <person name="Chen C."/>
            <person name="Yanf M."/>
            <person name="Daum C."/>
            <person name="Ng V."/>
            <person name="Clum A."/>
            <person name="Steindorff A."/>
            <person name="Ohm R."/>
            <person name="Martin F."/>
            <person name="Silar P."/>
            <person name="Natvig D."/>
            <person name="Lalanne C."/>
            <person name="Gautier V."/>
            <person name="Ament-velasquez S.L."/>
            <person name="Kruys A."/>
            <person name="Hutchinson M.I."/>
            <person name="Powell A.J."/>
            <person name="Barry K."/>
            <person name="Miller A.N."/>
            <person name="Grigoriev I.V."/>
            <person name="Debuchy R."/>
            <person name="Gladieux P."/>
            <person name="Thoren M.H."/>
            <person name="Johannesson H."/>
        </authorList>
    </citation>
    <scope>NUCLEOTIDE SEQUENCE</scope>
    <source>
        <strain evidence="1">SMH3391-2</strain>
    </source>
</reference>
<gene>
    <name evidence="1" type="ORF">B0T17DRAFT_404743</name>
</gene>
<keyword evidence="2" id="KW-1185">Reference proteome</keyword>
<comment type="caution">
    <text evidence="1">The sequence shown here is derived from an EMBL/GenBank/DDBJ whole genome shotgun (WGS) entry which is preliminary data.</text>
</comment>
<dbReference type="EMBL" id="JAULSR010000009">
    <property type="protein sequence ID" value="KAK0612365.1"/>
    <property type="molecule type" value="Genomic_DNA"/>
</dbReference>